<dbReference type="Gene3D" id="2.60.40.10">
    <property type="entry name" value="Immunoglobulins"/>
    <property type="match status" value="1"/>
</dbReference>
<evidence type="ECO:0000313" key="12">
    <source>
        <dbReference type="ZFIN" id="ZDB-GENE-140106-98"/>
    </source>
</evidence>
<evidence type="ECO:0000256" key="8">
    <source>
        <dbReference type="SAM" id="Phobius"/>
    </source>
</evidence>
<dbReference type="InterPro" id="IPR003597">
    <property type="entry name" value="Ig_C1-set"/>
</dbReference>
<feature type="domain" description="Ig-like" evidence="9">
    <location>
        <begin position="119"/>
        <end position="208"/>
    </location>
</feature>
<evidence type="ECO:0000256" key="6">
    <source>
        <dbReference type="ARBA" id="ARBA00022859"/>
    </source>
</evidence>
<dbReference type="InterPro" id="IPR036179">
    <property type="entry name" value="Ig-like_dom_sf"/>
</dbReference>
<dbReference type="GO" id="GO:0005576">
    <property type="term" value="C:extracellular region"/>
    <property type="evidence" value="ECO:0007669"/>
    <property type="project" value="UniProtKB-SubCell"/>
</dbReference>
<protein>
    <recommendedName>
        <fullName evidence="3">Beta-2-microglobulin</fullName>
    </recommendedName>
</protein>
<keyword evidence="6" id="KW-0391">Immunity</keyword>
<evidence type="ECO:0000256" key="5">
    <source>
        <dbReference type="ARBA" id="ARBA00022525"/>
    </source>
</evidence>
<name>A0AB32U1V9_DANRE</name>
<evidence type="ECO:0000313" key="11">
    <source>
        <dbReference type="RefSeq" id="XP_068080967.1"/>
    </source>
</evidence>
<dbReference type="RefSeq" id="XP_068080967.1">
    <property type="nucleotide sequence ID" value="XM_068224866.2"/>
</dbReference>
<keyword evidence="7" id="KW-0393">Immunoglobulin domain</keyword>
<dbReference type="PANTHER" id="PTHR19944:SF62">
    <property type="entry name" value="BETA-2-MICROGLOBULIN"/>
    <property type="match status" value="1"/>
</dbReference>
<dbReference type="CDD" id="cd05770">
    <property type="entry name" value="IgC1_beta2m"/>
    <property type="match status" value="1"/>
</dbReference>
<evidence type="ECO:0000256" key="7">
    <source>
        <dbReference type="ARBA" id="ARBA00023319"/>
    </source>
</evidence>
<evidence type="ECO:0000256" key="4">
    <source>
        <dbReference type="ARBA" id="ARBA00022451"/>
    </source>
</evidence>
<comment type="subcellular location">
    <subcellularLocation>
        <location evidence="1">Secreted</location>
    </subcellularLocation>
</comment>
<dbReference type="PANTHER" id="PTHR19944">
    <property type="entry name" value="MHC CLASS II-RELATED"/>
    <property type="match status" value="1"/>
</dbReference>
<feature type="transmembrane region" description="Helical" evidence="8">
    <location>
        <begin position="222"/>
        <end position="242"/>
    </location>
</feature>
<keyword evidence="8" id="KW-0472">Membrane</keyword>
<comment type="similarity">
    <text evidence="2">Belongs to the beta-2-microglobulin family.</text>
</comment>
<evidence type="ECO:0000313" key="10">
    <source>
        <dbReference type="Proteomes" id="UP000000437"/>
    </source>
</evidence>
<evidence type="ECO:0000259" key="9">
    <source>
        <dbReference type="PROSITE" id="PS50835"/>
    </source>
</evidence>
<dbReference type="InterPro" id="IPR003006">
    <property type="entry name" value="Ig/MHC_CS"/>
</dbReference>
<keyword evidence="5" id="KW-0964">Secreted</keyword>
<evidence type="ECO:0000256" key="3">
    <source>
        <dbReference type="ARBA" id="ARBA00018767"/>
    </source>
</evidence>
<proteinExistence type="inferred from homology"/>
<dbReference type="InterPro" id="IPR013783">
    <property type="entry name" value="Ig-like_fold"/>
</dbReference>
<accession>A0AB32U1V9</accession>
<dbReference type="AGR" id="ZFIN:ZDB-GENE-140106-98"/>
<dbReference type="GO" id="GO:0002474">
    <property type="term" value="P:antigen processing and presentation of peptide antigen via MHC class I"/>
    <property type="evidence" value="ECO:0007669"/>
    <property type="project" value="UniProtKB-KW"/>
</dbReference>
<dbReference type="PROSITE" id="PS50835">
    <property type="entry name" value="IG_LIKE"/>
    <property type="match status" value="1"/>
</dbReference>
<dbReference type="InterPro" id="IPR050160">
    <property type="entry name" value="MHC/Immunoglobulin"/>
</dbReference>
<dbReference type="CTD" id="100002901"/>
<keyword evidence="8" id="KW-0812">Transmembrane</keyword>
<dbReference type="GO" id="GO:0006955">
    <property type="term" value="P:immune response"/>
    <property type="evidence" value="ECO:0007669"/>
    <property type="project" value="InterPro"/>
</dbReference>
<dbReference type="Pfam" id="PF07654">
    <property type="entry name" value="C1-set"/>
    <property type="match status" value="1"/>
</dbReference>
<keyword evidence="10" id="KW-1185">Reference proteome</keyword>
<dbReference type="AlphaFoldDB" id="A0AB32U1V9"/>
<dbReference type="Proteomes" id="UP000000437">
    <property type="component" value="Chromosome 13"/>
</dbReference>
<keyword evidence="8" id="KW-1133">Transmembrane helix</keyword>
<reference evidence="11" key="1">
    <citation type="submission" date="2025-08" db="UniProtKB">
        <authorList>
            <consortium name="RefSeq"/>
        </authorList>
    </citation>
    <scope>IDENTIFICATION</scope>
    <source>
        <strain evidence="11">Tuebingen</strain>
        <tissue evidence="11">Fibroblasts and whole tissue</tissue>
    </source>
</reference>
<dbReference type="RefSeq" id="NP_001091732.2">
    <property type="nucleotide sequence ID" value="NM_001098262.2"/>
</dbReference>
<sequence>MEVFTVRASLLTLLLYPHIIITWTDYHTVNILAYTRVMGNGSIDQTVVVLVNDAIFAHFDKANNTFALNPTASAGFSVLEKRESIFCLGEVNKGFHRQTEYLEKLKKETKSSKTLFVRPSVIMYAEFPEEEGKANVLYCYATGFYPGDIDIRFFLNGQKSTAKLETSDLMYGEDWTFRVFKYMKITPQTGDEYTCEVRHSSMSEPKITVWRPEFSSSTSHPYWAYTTALGVMLGIGTSTLILKRKHCSQL</sequence>
<dbReference type="SUPFAM" id="SSF48726">
    <property type="entry name" value="Immunoglobulin"/>
    <property type="match status" value="1"/>
</dbReference>
<dbReference type="SMART" id="SM00407">
    <property type="entry name" value="IGc1"/>
    <property type="match status" value="1"/>
</dbReference>
<dbReference type="InterPro" id="IPR007110">
    <property type="entry name" value="Ig-like_dom"/>
</dbReference>
<dbReference type="InterPro" id="IPR015707">
    <property type="entry name" value="B2Microglobulin"/>
</dbReference>
<gene>
    <name evidence="11 12" type="primary">zmp:0000001138</name>
    <name evidence="11" type="synonym">WA_01</name>
    <name evidence="11" type="synonym">WA_02</name>
    <name evidence="11" type="synonym">WA_03</name>
    <name evidence="11" type="synonym">WA_04</name>
    <name evidence="11" type="synonym">WA_05</name>
</gene>
<dbReference type="PROSITE" id="PS00290">
    <property type="entry name" value="IG_MHC"/>
    <property type="match status" value="1"/>
</dbReference>
<dbReference type="GeneID" id="100002901"/>
<dbReference type="GO" id="GO:0042612">
    <property type="term" value="C:MHC class I protein complex"/>
    <property type="evidence" value="ECO:0007669"/>
    <property type="project" value="UniProtKB-KW"/>
</dbReference>
<organism evidence="10 11">
    <name type="scientific">Danio rerio</name>
    <name type="common">Zebrafish</name>
    <name type="synonym">Brachydanio rerio</name>
    <dbReference type="NCBI Taxonomy" id="7955"/>
    <lineage>
        <taxon>Eukaryota</taxon>
        <taxon>Metazoa</taxon>
        <taxon>Chordata</taxon>
        <taxon>Craniata</taxon>
        <taxon>Vertebrata</taxon>
        <taxon>Euteleostomi</taxon>
        <taxon>Actinopterygii</taxon>
        <taxon>Neopterygii</taxon>
        <taxon>Teleostei</taxon>
        <taxon>Ostariophysi</taxon>
        <taxon>Cypriniformes</taxon>
        <taxon>Danionidae</taxon>
        <taxon>Danioninae</taxon>
        <taxon>Danio</taxon>
    </lineage>
</organism>
<keyword evidence="4" id="KW-0490">MHC I</keyword>
<dbReference type="ZFIN" id="ZDB-GENE-140106-98">
    <property type="gene designation" value="zmp:0000001138"/>
</dbReference>
<evidence type="ECO:0000256" key="2">
    <source>
        <dbReference type="ARBA" id="ARBA00009564"/>
    </source>
</evidence>
<evidence type="ECO:0000256" key="1">
    <source>
        <dbReference type="ARBA" id="ARBA00004613"/>
    </source>
</evidence>